<evidence type="ECO:0000256" key="2">
    <source>
        <dbReference type="ARBA" id="ARBA00029447"/>
    </source>
</evidence>
<evidence type="ECO:0000259" key="8">
    <source>
        <dbReference type="PROSITE" id="PS50885"/>
    </source>
</evidence>
<keyword evidence="4" id="KW-0175">Coiled coil</keyword>
<evidence type="ECO:0000256" key="5">
    <source>
        <dbReference type="SAM" id="MobiDB-lite"/>
    </source>
</evidence>
<dbReference type="CDD" id="cd11386">
    <property type="entry name" value="MCP_signal"/>
    <property type="match status" value="1"/>
</dbReference>
<dbReference type="Pfam" id="PF00015">
    <property type="entry name" value="MCPsignal"/>
    <property type="match status" value="1"/>
</dbReference>
<dbReference type="EMBL" id="FNWL01000004">
    <property type="protein sequence ID" value="SEH17472.1"/>
    <property type="molecule type" value="Genomic_DNA"/>
</dbReference>
<dbReference type="RefSeq" id="WP_090507960.1">
    <property type="nucleotide sequence ID" value="NZ_FNWL01000004.1"/>
</dbReference>
<dbReference type="GO" id="GO:0007165">
    <property type="term" value="P:signal transduction"/>
    <property type="evidence" value="ECO:0007669"/>
    <property type="project" value="UniProtKB-KW"/>
</dbReference>
<dbReference type="PANTHER" id="PTHR32089">
    <property type="entry name" value="METHYL-ACCEPTING CHEMOTAXIS PROTEIN MCPB"/>
    <property type="match status" value="1"/>
</dbReference>
<dbReference type="GO" id="GO:0006935">
    <property type="term" value="P:chemotaxis"/>
    <property type="evidence" value="ECO:0007669"/>
    <property type="project" value="InterPro"/>
</dbReference>
<feature type="domain" description="HAMP" evidence="8">
    <location>
        <begin position="297"/>
        <end position="349"/>
    </location>
</feature>
<accession>A0A1H6G4E9</accession>
<feature type="region of interest" description="Disordered" evidence="5">
    <location>
        <begin position="433"/>
        <end position="471"/>
    </location>
</feature>
<dbReference type="OrthoDB" id="8523at2157"/>
<feature type="compositionally biased region" description="Polar residues" evidence="5">
    <location>
        <begin position="433"/>
        <end position="444"/>
    </location>
</feature>
<feature type="region of interest" description="Disordered" evidence="5">
    <location>
        <begin position="134"/>
        <end position="156"/>
    </location>
</feature>
<feature type="transmembrane region" description="Helical" evidence="6">
    <location>
        <begin position="21"/>
        <end position="41"/>
    </location>
</feature>
<evidence type="ECO:0000256" key="3">
    <source>
        <dbReference type="PROSITE-ProRule" id="PRU00284"/>
    </source>
</evidence>
<keyword evidence="6" id="KW-0472">Membrane</keyword>
<comment type="similarity">
    <text evidence="2">Belongs to the methyl-accepting chemotaxis (MCP) protein family.</text>
</comment>
<dbReference type="SUPFAM" id="SSF158472">
    <property type="entry name" value="HAMP domain-like"/>
    <property type="match status" value="1"/>
</dbReference>
<feature type="region of interest" description="Disordered" evidence="5">
    <location>
        <begin position="729"/>
        <end position="753"/>
    </location>
</feature>
<dbReference type="Pfam" id="PF00672">
    <property type="entry name" value="HAMP"/>
    <property type="match status" value="1"/>
</dbReference>
<feature type="coiled-coil region" evidence="4">
    <location>
        <begin position="341"/>
        <end position="375"/>
    </location>
</feature>
<dbReference type="AlphaFoldDB" id="A0A1H6G4E9"/>
<feature type="coiled-coil region" evidence="4">
    <location>
        <begin position="586"/>
        <end position="613"/>
    </location>
</feature>
<keyword evidence="6" id="KW-1133">Transmembrane helix</keyword>
<keyword evidence="6" id="KW-0812">Transmembrane</keyword>
<dbReference type="PROSITE" id="PS50111">
    <property type="entry name" value="CHEMOTAXIS_TRANSDUC_2"/>
    <property type="match status" value="1"/>
</dbReference>
<dbReference type="InterPro" id="IPR003660">
    <property type="entry name" value="HAMP_dom"/>
</dbReference>
<dbReference type="SMART" id="SM00304">
    <property type="entry name" value="HAMP"/>
    <property type="match status" value="2"/>
</dbReference>
<dbReference type="PROSITE" id="PS50885">
    <property type="entry name" value="HAMP"/>
    <property type="match status" value="2"/>
</dbReference>
<name>A0A1H6G4E9_9EURY</name>
<dbReference type="PRINTS" id="PR00260">
    <property type="entry name" value="CHEMTRNSDUCR"/>
</dbReference>
<dbReference type="GO" id="GO:0016020">
    <property type="term" value="C:membrane"/>
    <property type="evidence" value="ECO:0007669"/>
    <property type="project" value="InterPro"/>
</dbReference>
<dbReference type="SUPFAM" id="SSF58104">
    <property type="entry name" value="Methyl-accepting chemotaxis protein (MCP) signaling domain"/>
    <property type="match status" value="1"/>
</dbReference>
<evidence type="ECO:0000313" key="9">
    <source>
        <dbReference type="EMBL" id="SEH17472.1"/>
    </source>
</evidence>
<evidence type="ECO:0000256" key="6">
    <source>
        <dbReference type="SAM" id="Phobius"/>
    </source>
</evidence>
<dbReference type="InterPro" id="IPR004090">
    <property type="entry name" value="Chemotax_Me-accpt_rcpt"/>
</dbReference>
<dbReference type="InterPro" id="IPR004089">
    <property type="entry name" value="MCPsignal_dom"/>
</dbReference>
<organism evidence="9 10">
    <name type="scientific">Natronorubrum sediminis</name>
    <dbReference type="NCBI Taxonomy" id="640943"/>
    <lineage>
        <taxon>Archaea</taxon>
        <taxon>Methanobacteriati</taxon>
        <taxon>Methanobacteriota</taxon>
        <taxon>Stenosarchaea group</taxon>
        <taxon>Halobacteria</taxon>
        <taxon>Halobacteriales</taxon>
        <taxon>Natrialbaceae</taxon>
        <taxon>Natronorubrum</taxon>
    </lineage>
</organism>
<dbReference type="CDD" id="cd06225">
    <property type="entry name" value="HAMP"/>
    <property type="match status" value="1"/>
</dbReference>
<feature type="domain" description="HAMP" evidence="8">
    <location>
        <begin position="370"/>
        <end position="423"/>
    </location>
</feature>
<dbReference type="GO" id="GO:0004888">
    <property type="term" value="F:transmembrane signaling receptor activity"/>
    <property type="evidence" value="ECO:0007669"/>
    <property type="project" value="InterPro"/>
</dbReference>
<feature type="domain" description="Methyl-accepting transducer" evidence="7">
    <location>
        <begin position="442"/>
        <end position="681"/>
    </location>
</feature>
<evidence type="ECO:0000256" key="4">
    <source>
        <dbReference type="SAM" id="Coils"/>
    </source>
</evidence>
<keyword evidence="1 3" id="KW-0807">Transducer</keyword>
<dbReference type="Proteomes" id="UP000199112">
    <property type="component" value="Unassembled WGS sequence"/>
</dbReference>
<evidence type="ECO:0000313" key="10">
    <source>
        <dbReference type="Proteomes" id="UP000199112"/>
    </source>
</evidence>
<proteinExistence type="inferred from homology"/>
<protein>
    <submittedName>
        <fullName evidence="9">Methyl-accepting chemotaxis protein</fullName>
    </submittedName>
</protein>
<gene>
    <name evidence="9" type="ORF">SAMN04487967_3196</name>
</gene>
<dbReference type="SMART" id="SM00283">
    <property type="entry name" value="MA"/>
    <property type="match status" value="1"/>
</dbReference>
<dbReference type="PANTHER" id="PTHR32089:SF112">
    <property type="entry name" value="LYSOZYME-LIKE PROTEIN-RELATED"/>
    <property type="match status" value="1"/>
</dbReference>
<evidence type="ECO:0000259" key="7">
    <source>
        <dbReference type="PROSITE" id="PS50111"/>
    </source>
</evidence>
<sequence>MALEDYTPDRLRRSYSVKIGVIFVAVAVLTIFVSALFFAHASGAVGATTEQQFTDHAADRSDVADEWLETNAATADGLAADASVDDGDTDAIDDRFADVQTDRDDRITELHYLDGDGEVLASSASDATGEDFAISVDGETDGPTAPHDSLSSDEDVLSHVVSAPADDGEDRYVALSAPASGLESVIEPNDDYRTVVTDGDGEVLLTAGTEADVGDETVLAALSGDDADIATGMPDDATQEYAGTTATITDGDTPLQLTTYGAEADVFGAHNVATASVATLAFIFVINLGFVGIVLGGNLSLKLRRLADKAEQMGDGNLTVDLETNRIDEVGSLYDSFGTMRDDLDTTMADLEDERERAREAQRQTARRNRELEAEAQRFGDVMSACAGGDLQQRLEAETDHEAMVEIADSFNEMITDLERAVAQVERISQDVAHTSTEVQTSSEEISRASEEVSASIQEISDGSSAQAEDLETATTEVKELSATVEEVAAATSTIADQSSQVDDLATDGQVAATELTDEMHDAGERTDTVASTIHDLEREAEQIQQVVELIDDIAAQTNMLALNAAIESARSGSASGDGEGFQAVADEVKELAEQTQEAVDDVEAMIESVQQRATTSVEQIEATEETIGAATHQVETLADGLDRIALEIEQVTAGVQEIDQATDEQATSTEELATIVQDVASVAAETTSQAQQVAAAAEETTATITDVSAEATRLDDRAMELADAVDQFSVSADEGDDDGSHLVFSDAGGEDR</sequence>
<dbReference type="Gene3D" id="6.10.250.1910">
    <property type="match status" value="1"/>
</dbReference>
<reference evidence="10" key="1">
    <citation type="submission" date="2016-10" db="EMBL/GenBank/DDBJ databases">
        <authorList>
            <person name="Varghese N."/>
            <person name="Submissions S."/>
        </authorList>
    </citation>
    <scope>NUCLEOTIDE SEQUENCE [LARGE SCALE GENOMIC DNA]</scope>
    <source>
        <strain evidence="10">CGMCC 1.8981</strain>
    </source>
</reference>
<feature type="transmembrane region" description="Helical" evidence="6">
    <location>
        <begin position="280"/>
        <end position="301"/>
    </location>
</feature>
<feature type="compositionally biased region" description="Polar residues" evidence="5">
    <location>
        <begin position="453"/>
        <end position="467"/>
    </location>
</feature>
<keyword evidence="10" id="KW-1185">Reference proteome</keyword>
<evidence type="ECO:0000256" key="1">
    <source>
        <dbReference type="ARBA" id="ARBA00023224"/>
    </source>
</evidence>
<dbReference type="Gene3D" id="1.10.287.950">
    <property type="entry name" value="Methyl-accepting chemotaxis protein"/>
    <property type="match status" value="1"/>
</dbReference>